<dbReference type="InterPro" id="IPR020095">
    <property type="entry name" value="PsdUridine_synth_TruA_C"/>
</dbReference>
<keyword evidence="3" id="KW-1185">Reference proteome</keyword>
<dbReference type="GO" id="GO:0009982">
    <property type="term" value="F:pseudouridine synthase activity"/>
    <property type="evidence" value="ECO:0007669"/>
    <property type="project" value="InterPro"/>
</dbReference>
<sequence length="292" mass="33909">MNMENKLINLRKLEKSKKFGYLFYISYRGGSFDSFDEVKNKKSVKERFREIMNSIGFTWAKGIQQAGRTDAKVSAGENILYVSSSYSGDMEEIEARFNEISKKEMKIKKIQKTLSDLVIPDLVEAREYCYRYPAAKIKNNEEKIESLCRELSGTYDVSEFTDFKGQKLKEKIRSVEISFKDKGLWFKGSSFMPKQVRIMSGYILTGEKTPLPGKYLNLEKIFLKKNLEDMFIEKALEIQEENLLYAEKMGNLYIFYVKSSKKGEFIGTKGKNIKNLRKKYGNIVVREIADVL</sequence>
<dbReference type="eggNOG" id="COG0101">
    <property type="taxonomic scope" value="Bacteria"/>
</dbReference>
<evidence type="ECO:0000313" key="3">
    <source>
        <dbReference type="Proteomes" id="UP000006875"/>
    </source>
</evidence>
<dbReference type="PANTHER" id="PTHR11142:SF0">
    <property type="entry name" value="TRNA PSEUDOURIDINE SYNTHASE-LIKE 1"/>
    <property type="match status" value="1"/>
</dbReference>
<evidence type="ECO:0000313" key="2">
    <source>
        <dbReference type="EMBL" id="ADO83330.1"/>
    </source>
</evidence>
<dbReference type="EMBL" id="CP002281">
    <property type="protein sequence ID" value="ADO83330.1"/>
    <property type="molecule type" value="Genomic_DNA"/>
</dbReference>
<dbReference type="GO" id="GO:0031119">
    <property type="term" value="P:tRNA pseudouridine synthesis"/>
    <property type="evidence" value="ECO:0007669"/>
    <property type="project" value="TreeGrafter"/>
</dbReference>
<dbReference type="Gene3D" id="3.30.70.660">
    <property type="entry name" value="Pseudouridine synthase I, catalytic domain, C-terminal subdomain"/>
    <property type="match status" value="1"/>
</dbReference>
<dbReference type="Gene3D" id="3.30.70.580">
    <property type="entry name" value="Pseudouridine synthase I, catalytic domain, N-terminal subdomain"/>
    <property type="match status" value="1"/>
</dbReference>
<organism evidence="2 3">
    <name type="scientific">Ilyobacter polytropus (strain ATCC 51220 / DSM 2926 / LMG 16218 / CuHBu1)</name>
    <dbReference type="NCBI Taxonomy" id="572544"/>
    <lineage>
        <taxon>Bacteria</taxon>
        <taxon>Fusobacteriati</taxon>
        <taxon>Fusobacteriota</taxon>
        <taxon>Fusobacteriia</taxon>
        <taxon>Fusobacteriales</taxon>
        <taxon>Fusobacteriaceae</taxon>
        <taxon>Ilyobacter</taxon>
    </lineage>
</organism>
<dbReference type="STRING" id="572544.Ilyop_1551"/>
<dbReference type="PANTHER" id="PTHR11142">
    <property type="entry name" value="PSEUDOURIDYLATE SYNTHASE"/>
    <property type="match status" value="1"/>
</dbReference>
<dbReference type="GO" id="GO:0140098">
    <property type="term" value="F:catalytic activity, acting on RNA"/>
    <property type="evidence" value="ECO:0007669"/>
    <property type="project" value="UniProtKB-ARBA"/>
</dbReference>
<dbReference type="AlphaFoldDB" id="E3H8R6"/>
<dbReference type="GO" id="GO:0003723">
    <property type="term" value="F:RNA binding"/>
    <property type="evidence" value="ECO:0007669"/>
    <property type="project" value="InterPro"/>
</dbReference>
<protein>
    <submittedName>
        <fullName evidence="2">Pseudouridylate synthase-like protein</fullName>
    </submittedName>
</protein>
<dbReference type="InterPro" id="IPR020094">
    <property type="entry name" value="TruA/RsuA/RluB/E/F_N"/>
</dbReference>
<keyword evidence="1" id="KW-0413">Isomerase</keyword>
<dbReference type="InterPro" id="IPR020103">
    <property type="entry name" value="PsdUridine_synth_cat_dom_sf"/>
</dbReference>
<dbReference type="InterPro" id="IPR001406">
    <property type="entry name" value="PsdUridine_synth_TruA"/>
</dbReference>
<reference evidence="2 3" key="1">
    <citation type="journal article" date="2010" name="Stand. Genomic Sci.">
        <title>Complete genome sequence of Ilyobacter polytropus type strain (CuHbu1).</title>
        <authorList>
            <person name="Sikorski J."/>
            <person name="Chertkov O."/>
            <person name="Lapidus A."/>
            <person name="Nolan M."/>
            <person name="Lucas S."/>
            <person name="Del Rio T.G."/>
            <person name="Tice H."/>
            <person name="Cheng J.F."/>
            <person name="Tapia R."/>
            <person name="Han C."/>
            <person name="Goodwin L."/>
            <person name="Pitluck S."/>
            <person name="Liolios K."/>
            <person name="Ivanova N."/>
            <person name="Mavromatis K."/>
            <person name="Mikhailova N."/>
            <person name="Pati A."/>
            <person name="Chen A."/>
            <person name="Palaniappan K."/>
            <person name="Land M."/>
            <person name="Hauser L."/>
            <person name="Chang Y.J."/>
            <person name="Jeffries C.D."/>
            <person name="Brambilla E."/>
            <person name="Yasawong M."/>
            <person name="Rohde M."/>
            <person name="Pukall R."/>
            <person name="Spring S."/>
            <person name="Goker M."/>
            <person name="Woyke T."/>
            <person name="Bristow J."/>
            <person name="Eisen J.A."/>
            <person name="Markowitz V."/>
            <person name="Hugenholtz P."/>
            <person name="Kyrpides N.C."/>
            <person name="Klenk H.P."/>
        </authorList>
    </citation>
    <scope>NUCLEOTIDE SEQUENCE [LARGE SCALE GENOMIC DNA]</scope>
    <source>
        <strain evidence="3">ATCC 51220 / DSM 2926 / LMG 16218 / CuHBu1</strain>
    </source>
</reference>
<accession>E3H8R6</accession>
<evidence type="ECO:0000256" key="1">
    <source>
        <dbReference type="ARBA" id="ARBA00023235"/>
    </source>
</evidence>
<gene>
    <name evidence="2" type="ordered locus">Ilyop_1551</name>
</gene>
<name>E3H8R6_ILYPC</name>
<proteinExistence type="predicted"/>
<dbReference type="KEGG" id="ipo:Ilyop_1551"/>
<dbReference type="HOGENOM" id="CLU_070302_0_0_0"/>
<dbReference type="SUPFAM" id="SSF55120">
    <property type="entry name" value="Pseudouridine synthase"/>
    <property type="match status" value="1"/>
</dbReference>
<dbReference type="Proteomes" id="UP000006875">
    <property type="component" value="Chromosome"/>
</dbReference>